<evidence type="ECO:0000256" key="1">
    <source>
        <dbReference type="SAM" id="Phobius"/>
    </source>
</evidence>
<keyword evidence="1" id="KW-0472">Membrane</keyword>
<evidence type="ECO:0000313" key="3">
    <source>
        <dbReference type="EMBL" id="AXI10054.1"/>
    </source>
</evidence>
<dbReference type="Pfam" id="PF13349">
    <property type="entry name" value="DUF4097"/>
    <property type="match status" value="1"/>
</dbReference>
<evidence type="ECO:0000313" key="4">
    <source>
        <dbReference type="Proteomes" id="UP000253908"/>
    </source>
</evidence>
<reference evidence="4" key="1">
    <citation type="submission" date="2017-11" db="EMBL/GenBank/DDBJ databases">
        <authorList>
            <person name="Zhu W."/>
        </authorList>
    </citation>
    <scope>NUCLEOTIDE SEQUENCE [LARGE SCALE GENOMIC DNA]</scope>
    <source>
        <strain evidence="4">160</strain>
    </source>
</reference>
<protein>
    <recommendedName>
        <fullName evidence="2">DUF4097 domain-containing protein</fullName>
    </recommendedName>
</protein>
<keyword evidence="1" id="KW-1133">Transmembrane helix</keyword>
<dbReference type="Gene3D" id="2.160.20.120">
    <property type="match status" value="1"/>
</dbReference>
<organism evidence="3 4">
    <name type="scientific">Oceanobacillus zhaokaii</name>
    <dbReference type="NCBI Taxonomy" id="2052660"/>
    <lineage>
        <taxon>Bacteria</taxon>
        <taxon>Bacillati</taxon>
        <taxon>Bacillota</taxon>
        <taxon>Bacilli</taxon>
        <taxon>Bacillales</taxon>
        <taxon>Bacillaceae</taxon>
        <taxon>Oceanobacillus</taxon>
    </lineage>
</organism>
<dbReference type="AlphaFoldDB" id="A0A345PJ74"/>
<sequence>MVKMKKNTIIVLIIAVVFVAVIMNFLPFGPKGKSEQEETINEVFTKVDVETENVEIEILPTNSSVAEIRLEGNKNNKYKLVTKVEGNTLHIEVEDRLFRWFSFGFFNSSPAALKVFLPERGYDTIEAVTDNGKISASEMEANVVNMEADNGKILLDNIKSASFNFEVDNGEVTLNDIEGEINGSSNNGRISFITETLDRPITLETDNGTIDIQTDERPTNATFDINVDNGKVTVFGESNYDTIIGNGDNLIELTADNGKITIE</sequence>
<gene>
    <name evidence="3" type="ORF">CUC15_14445</name>
</gene>
<dbReference type="EMBL" id="CP024848">
    <property type="protein sequence ID" value="AXI10054.1"/>
    <property type="molecule type" value="Genomic_DNA"/>
</dbReference>
<dbReference type="KEGG" id="ocn:CUC15_14445"/>
<dbReference type="OrthoDB" id="2588856at2"/>
<evidence type="ECO:0000259" key="2">
    <source>
        <dbReference type="Pfam" id="PF13349"/>
    </source>
</evidence>
<dbReference type="Proteomes" id="UP000253908">
    <property type="component" value="Chromosome"/>
</dbReference>
<accession>A0A345PJ74</accession>
<feature type="transmembrane region" description="Helical" evidence="1">
    <location>
        <begin position="7"/>
        <end position="26"/>
    </location>
</feature>
<proteinExistence type="predicted"/>
<keyword evidence="1" id="KW-0812">Transmembrane</keyword>
<dbReference type="InterPro" id="IPR025164">
    <property type="entry name" value="Toastrack_DUF4097"/>
</dbReference>
<feature type="domain" description="DUF4097" evidence="2">
    <location>
        <begin position="45"/>
        <end position="178"/>
    </location>
</feature>
<keyword evidence="4" id="KW-1185">Reference proteome</keyword>
<name>A0A345PJ74_9BACI</name>